<dbReference type="Proteomes" id="UP001596298">
    <property type="component" value="Unassembled WGS sequence"/>
</dbReference>
<evidence type="ECO:0000313" key="4">
    <source>
        <dbReference type="Proteomes" id="UP001596298"/>
    </source>
</evidence>
<keyword evidence="4" id="KW-1185">Reference proteome</keyword>
<feature type="domain" description="Adenylyltransferase AadA C-terminal" evidence="2">
    <location>
        <begin position="176"/>
        <end position="223"/>
    </location>
</feature>
<gene>
    <name evidence="3" type="ORF">ACFQDH_15805</name>
</gene>
<evidence type="ECO:0000256" key="1">
    <source>
        <dbReference type="ARBA" id="ARBA00022679"/>
    </source>
</evidence>
<accession>A0ABW2AIK9</accession>
<dbReference type="RefSeq" id="WP_382403375.1">
    <property type="nucleotide sequence ID" value="NZ_JBHSWH010000001.1"/>
</dbReference>
<organism evidence="3 4">
    <name type="scientific">Flexivirga alba</name>
    <dbReference type="NCBI Taxonomy" id="702742"/>
    <lineage>
        <taxon>Bacteria</taxon>
        <taxon>Bacillati</taxon>
        <taxon>Actinomycetota</taxon>
        <taxon>Actinomycetes</taxon>
        <taxon>Micrococcales</taxon>
        <taxon>Dermacoccaceae</taxon>
        <taxon>Flexivirga</taxon>
    </lineage>
</organism>
<reference evidence="4" key="1">
    <citation type="journal article" date="2019" name="Int. J. Syst. Evol. Microbiol.">
        <title>The Global Catalogue of Microorganisms (GCM) 10K type strain sequencing project: providing services to taxonomists for standard genome sequencing and annotation.</title>
        <authorList>
            <consortium name="The Broad Institute Genomics Platform"/>
            <consortium name="The Broad Institute Genome Sequencing Center for Infectious Disease"/>
            <person name="Wu L."/>
            <person name="Ma J."/>
        </authorList>
    </citation>
    <scope>NUCLEOTIDE SEQUENCE [LARGE SCALE GENOMIC DNA]</scope>
    <source>
        <strain evidence="4">CCUG 58127</strain>
    </source>
</reference>
<dbReference type="InterPro" id="IPR025184">
    <property type="entry name" value="AadA_C"/>
</dbReference>
<keyword evidence="3" id="KW-0548">Nucleotidyltransferase</keyword>
<dbReference type="EMBL" id="JBHSWH010000001">
    <property type="protein sequence ID" value="MFC6706681.1"/>
    <property type="molecule type" value="Genomic_DNA"/>
</dbReference>
<proteinExistence type="predicted"/>
<keyword evidence="1" id="KW-0808">Transferase</keyword>
<comment type="caution">
    <text evidence="3">The sequence shown here is derived from an EMBL/GenBank/DDBJ whole genome shotgun (WGS) entry which is preliminary data.</text>
</comment>
<protein>
    <submittedName>
        <fullName evidence="3">Aminoglycoside adenylyltransferase domain-containing protein</fullName>
    </submittedName>
</protein>
<name>A0ABW2AIK9_9MICO</name>
<evidence type="ECO:0000259" key="2">
    <source>
        <dbReference type="Pfam" id="PF13427"/>
    </source>
</evidence>
<evidence type="ECO:0000313" key="3">
    <source>
        <dbReference type="EMBL" id="MFC6706681.1"/>
    </source>
</evidence>
<sequence>MGDAVLQAAAAATALAGTCAAILGSNLRAAVLHGSLTLGDFASGRSDIDLLLITGPGGLSQEERGRIVHAVSTAETGAARAIDLLAVTSTTAGAPSRTPATELQVSRYPDEMHVEEAQADEDVAVELSMARATGRSLIGAPVEQVIGAVPAQWVKDRGMFWLRRWLTLADDAEHAELMVLTACRIWHVDVEGTYCSKPQAGEWAFARDPSLTAITQAIRQRHGDANAIIPADDVTHVLRTILDAVGTRT</sequence>
<dbReference type="Pfam" id="PF13427">
    <property type="entry name" value="AadA_C"/>
    <property type="match status" value="1"/>
</dbReference>
<dbReference type="GO" id="GO:0016779">
    <property type="term" value="F:nucleotidyltransferase activity"/>
    <property type="evidence" value="ECO:0007669"/>
    <property type="project" value="UniProtKB-KW"/>
</dbReference>